<evidence type="ECO:0000256" key="1">
    <source>
        <dbReference type="SAM" id="MobiDB-lite"/>
    </source>
</evidence>
<reference evidence="2 3" key="1">
    <citation type="submission" date="2021-01" db="EMBL/GenBank/DDBJ databases">
        <title>Genomics of switchgrass bacterial isolates.</title>
        <authorList>
            <person name="Shade A."/>
        </authorList>
    </citation>
    <scope>NUCLEOTIDE SEQUENCE [LARGE SCALE GENOMIC DNA]</scope>
    <source>
        <strain evidence="2 3">PvP111</strain>
    </source>
</reference>
<keyword evidence="3" id="KW-1185">Reference proteome</keyword>
<feature type="compositionally biased region" description="Basic and acidic residues" evidence="1">
    <location>
        <begin position="51"/>
        <end position="63"/>
    </location>
</feature>
<comment type="caution">
    <text evidence="2">The sequence shown here is derived from an EMBL/GenBank/DDBJ whole genome shotgun (WGS) entry which is preliminary data.</text>
</comment>
<name>A0ABS2KXN6_9NOCA</name>
<evidence type="ECO:0000313" key="3">
    <source>
        <dbReference type="Proteomes" id="UP000703038"/>
    </source>
</evidence>
<accession>A0ABS2KXN6</accession>
<evidence type="ECO:0000313" key="2">
    <source>
        <dbReference type="EMBL" id="MBM7416687.1"/>
    </source>
</evidence>
<dbReference type="GO" id="GO:0004526">
    <property type="term" value="F:ribonuclease P activity"/>
    <property type="evidence" value="ECO:0007669"/>
    <property type="project" value="UniProtKB-EC"/>
</dbReference>
<gene>
    <name evidence="2" type="ORF">JOE42_003420</name>
</gene>
<protein>
    <submittedName>
        <fullName evidence="2">Ribonuclease P protein component</fullName>
        <ecNumber evidence="2">3.1.26.5</ecNumber>
    </submittedName>
</protein>
<organism evidence="2 3">
    <name type="scientific">Rhodococcoides corynebacterioides</name>
    <dbReference type="NCBI Taxonomy" id="53972"/>
    <lineage>
        <taxon>Bacteria</taxon>
        <taxon>Bacillati</taxon>
        <taxon>Actinomycetota</taxon>
        <taxon>Actinomycetes</taxon>
        <taxon>Mycobacteriales</taxon>
        <taxon>Nocardiaceae</taxon>
        <taxon>Rhodococcoides</taxon>
    </lineage>
</organism>
<dbReference type="Proteomes" id="UP000703038">
    <property type="component" value="Unassembled WGS sequence"/>
</dbReference>
<proteinExistence type="predicted"/>
<dbReference type="EMBL" id="JAFBBK010000001">
    <property type="protein sequence ID" value="MBM7416687.1"/>
    <property type="molecule type" value="Genomic_DNA"/>
</dbReference>
<dbReference type="EC" id="3.1.26.5" evidence="2"/>
<feature type="region of interest" description="Disordered" evidence="1">
    <location>
        <begin position="42"/>
        <end position="63"/>
    </location>
</feature>
<sequence>MLPLVESDVDVVVRALPGAATAASSELERQLASGLRRLGAMRAMNSSHPVPAERPRALGRSET</sequence>
<keyword evidence="2" id="KW-0378">Hydrolase</keyword>